<dbReference type="Pfam" id="PF00072">
    <property type="entry name" value="Response_reg"/>
    <property type="match status" value="1"/>
</dbReference>
<dbReference type="PANTHER" id="PTHR48111">
    <property type="entry name" value="REGULATOR OF RPOS"/>
    <property type="match status" value="1"/>
</dbReference>
<dbReference type="Proteomes" id="UP000519023">
    <property type="component" value="Unassembled WGS sequence"/>
</dbReference>
<dbReference type="Gene3D" id="3.40.50.2300">
    <property type="match status" value="1"/>
</dbReference>
<evidence type="ECO:0000256" key="5">
    <source>
        <dbReference type="ARBA" id="ARBA00023163"/>
    </source>
</evidence>
<reference evidence="8 9" key="1">
    <citation type="submission" date="2020-04" db="EMBL/GenBank/DDBJ databases">
        <title>Sphingobium sp. AR-3-1 isolated from Arctic soil.</title>
        <authorList>
            <person name="Dahal R.H."/>
            <person name="Chaudhary D.K."/>
        </authorList>
    </citation>
    <scope>NUCLEOTIDE SEQUENCE [LARGE SCALE GENOMIC DNA]</scope>
    <source>
        <strain evidence="8 9">AR-3-1</strain>
    </source>
</reference>
<feature type="modified residue" description="4-aspartylphosphate" evidence="6">
    <location>
        <position position="60"/>
    </location>
</feature>
<organism evidence="8 9">
    <name type="scientific">Sphingobium psychrophilum</name>
    <dbReference type="NCBI Taxonomy" id="2728834"/>
    <lineage>
        <taxon>Bacteria</taxon>
        <taxon>Pseudomonadati</taxon>
        <taxon>Pseudomonadota</taxon>
        <taxon>Alphaproteobacteria</taxon>
        <taxon>Sphingomonadales</taxon>
        <taxon>Sphingomonadaceae</taxon>
        <taxon>Sphingobium</taxon>
    </lineage>
</organism>
<keyword evidence="5" id="KW-0804">Transcription</keyword>
<dbReference type="GO" id="GO:0000976">
    <property type="term" value="F:transcription cis-regulatory region binding"/>
    <property type="evidence" value="ECO:0007669"/>
    <property type="project" value="TreeGrafter"/>
</dbReference>
<dbReference type="GO" id="GO:0032993">
    <property type="term" value="C:protein-DNA complex"/>
    <property type="evidence" value="ECO:0007669"/>
    <property type="project" value="TreeGrafter"/>
</dbReference>
<sequence>MAVDPKHQLLLYVEDEKSVRTPVAEMLKHAGFDILLANNGVEALNCIATDDGHIDCVVTDVRLGRGSTGWNIGRRARLHASTMPIVYTSSSTAAEWMAYGVPMSELVIKPFRPAQLIDALSSVAARVRAAIPPVVRRTSKPVALDSAISLKTGSRQISEETI</sequence>
<dbReference type="CDD" id="cd00156">
    <property type="entry name" value="REC"/>
    <property type="match status" value="1"/>
</dbReference>
<keyword evidence="9" id="KW-1185">Reference proteome</keyword>
<gene>
    <name evidence="8" type="ORF">HHL08_15155</name>
</gene>
<dbReference type="AlphaFoldDB" id="A0A7X9ZUN4"/>
<evidence type="ECO:0000313" key="9">
    <source>
        <dbReference type="Proteomes" id="UP000519023"/>
    </source>
</evidence>
<keyword evidence="3" id="KW-0805">Transcription regulation</keyword>
<dbReference type="InterPro" id="IPR011006">
    <property type="entry name" value="CheY-like_superfamily"/>
</dbReference>
<dbReference type="RefSeq" id="WP_169574001.1">
    <property type="nucleotide sequence ID" value="NZ_JABBFV010000011.1"/>
</dbReference>
<accession>A0A7X9ZUN4</accession>
<dbReference type="GO" id="GO:0006355">
    <property type="term" value="P:regulation of DNA-templated transcription"/>
    <property type="evidence" value="ECO:0007669"/>
    <property type="project" value="TreeGrafter"/>
</dbReference>
<keyword evidence="1 6" id="KW-0597">Phosphoprotein</keyword>
<dbReference type="InterPro" id="IPR001789">
    <property type="entry name" value="Sig_transdc_resp-reg_receiver"/>
</dbReference>
<evidence type="ECO:0000256" key="1">
    <source>
        <dbReference type="ARBA" id="ARBA00022553"/>
    </source>
</evidence>
<dbReference type="PROSITE" id="PS50110">
    <property type="entry name" value="RESPONSE_REGULATORY"/>
    <property type="match status" value="1"/>
</dbReference>
<keyword evidence="2" id="KW-0902">Two-component regulatory system</keyword>
<feature type="domain" description="Response regulatory" evidence="7">
    <location>
        <begin position="9"/>
        <end position="124"/>
    </location>
</feature>
<comment type="caution">
    <text evidence="8">The sequence shown here is derived from an EMBL/GenBank/DDBJ whole genome shotgun (WGS) entry which is preliminary data.</text>
</comment>
<dbReference type="SMART" id="SM00448">
    <property type="entry name" value="REC"/>
    <property type="match status" value="1"/>
</dbReference>
<dbReference type="EMBL" id="JABBFV010000011">
    <property type="protein sequence ID" value="NML11469.1"/>
    <property type="molecule type" value="Genomic_DNA"/>
</dbReference>
<evidence type="ECO:0000313" key="8">
    <source>
        <dbReference type="EMBL" id="NML11469.1"/>
    </source>
</evidence>
<evidence type="ECO:0000259" key="7">
    <source>
        <dbReference type="PROSITE" id="PS50110"/>
    </source>
</evidence>
<evidence type="ECO:0000256" key="6">
    <source>
        <dbReference type="PROSITE-ProRule" id="PRU00169"/>
    </source>
</evidence>
<dbReference type="InterPro" id="IPR039420">
    <property type="entry name" value="WalR-like"/>
</dbReference>
<name>A0A7X9ZUN4_9SPHN</name>
<keyword evidence="4" id="KW-0238">DNA-binding</keyword>
<proteinExistence type="predicted"/>
<evidence type="ECO:0000256" key="4">
    <source>
        <dbReference type="ARBA" id="ARBA00023125"/>
    </source>
</evidence>
<protein>
    <submittedName>
        <fullName evidence="8">Response regulator</fullName>
    </submittedName>
</protein>
<evidence type="ECO:0000256" key="3">
    <source>
        <dbReference type="ARBA" id="ARBA00023015"/>
    </source>
</evidence>
<dbReference type="SUPFAM" id="SSF52172">
    <property type="entry name" value="CheY-like"/>
    <property type="match status" value="1"/>
</dbReference>
<evidence type="ECO:0000256" key="2">
    <source>
        <dbReference type="ARBA" id="ARBA00023012"/>
    </source>
</evidence>
<dbReference type="PANTHER" id="PTHR48111:SF1">
    <property type="entry name" value="TWO-COMPONENT RESPONSE REGULATOR ORR33"/>
    <property type="match status" value="1"/>
</dbReference>
<dbReference type="GO" id="GO:0000156">
    <property type="term" value="F:phosphorelay response regulator activity"/>
    <property type="evidence" value="ECO:0007669"/>
    <property type="project" value="TreeGrafter"/>
</dbReference>
<dbReference type="GO" id="GO:0005829">
    <property type="term" value="C:cytosol"/>
    <property type="evidence" value="ECO:0007669"/>
    <property type="project" value="TreeGrafter"/>
</dbReference>